<gene>
    <name evidence="1" type="ORF">Ctaglu_48140</name>
</gene>
<dbReference type="EMBL" id="BHYK01000066">
    <property type="protein sequence ID" value="GCD13191.1"/>
    <property type="molecule type" value="Genomic_DNA"/>
</dbReference>
<reference evidence="1 2" key="1">
    <citation type="submission" date="2018-11" db="EMBL/GenBank/DDBJ databases">
        <title>Genome sequencing and assembly of Clostridium tagluense strain A121.</title>
        <authorList>
            <person name="Murakami T."/>
            <person name="Segawa T."/>
            <person name="Shcherbakova V.A."/>
            <person name="Mori H."/>
            <person name="Yoshimura Y."/>
        </authorList>
    </citation>
    <scope>NUCLEOTIDE SEQUENCE [LARGE SCALE GENOMIC DNA]</scope>
    <source>
        <strain evidence="1 2">A121</strain>
    </source>
</reference>
<evidence type="ECO:0000313" key="1">
    <source>
        <dbReference type="EMBL" id="GCD13191.1"/>
    </source>
</evidence>
<keyword evidence="2" id="KW-1185">Reference proteome</keyword>
<evidence type="ECO:0000313" key="2">
    <source>
        <dbReference type="Proteomes" id="UP000287872"/>
    </source>
</evidence>
<sequence length="99" mass="11292">MQEGLLEVVRNYLHITWIDENTDKNLTDAINSSMARLREIAGVSTVDFTVEGLARDLLKDRCRYINSQALEMFEKNFASELMSLHIKSQVDAESDVVDI</sequence>
<dbReference type="AlphaFoldDB" id="A0A401UUH5"/>
<protein>
    <submittedName>
        <fullName evidence="1">Uncharacterized protein</fullName>
    </submittedName>
</protein>
<comment type="caution">
    <text evidence="1">The sequence shown here is derived from an EMBL/GenBank/DDBJ whole genome shotgun (WGS) entry which is preliminary data.</text>
</comment>
<dbReference type="RefSeq" id="WP_125006505.1">
    <property type="nucleotide sequence ID" value="NZ_BHYK01000066.1"/>
</dbReference>
<accession>A0A401UUH5</accession>
<organism evidence="1 2">
    <name type="scientific">Clostridium tagluense</name>
    <dbReference type="NCBI Taxonomy" id="360422"/>
    <lineage>
        <taxon>Bacteria</taxon>
        <taxon>Bacillati</taxon>
        <taxon>Bacillota</taxon>
        <taxon>Clostridia</taxon>
        <taxon>Eubacteriales</taxon>
        <taxon>Clostridiaceae</taxon>
        <taxon>Clostridium</taxon>
    </lineage>
</organism>
<name>A0A401UUH5_9CLOT</name>
<proteinExistence type="predicted"/>
<dbReference type="Proteomes" id="UP000287872">
    <property type="component" value="Unassembled WGS sequence"/>
</dbReference>
<dbReference type="OrthoDB" id="2362564at2"/>